<proteinExistence type="predicted"/>
<evidence type="ECO:0000256" key="1">
    <source>
        <dbReference type="SAM" id="MobiDB-lite"/>
    </source>
</evidence>
<sequence>MRHSNNKNGRGRNGDGKPNAVSFSELEACPQSFLRNRSPDPQLLDNDDVEDFRQTFLYQYPLLEESVTDTKIMRRLMLFAVRDRRRRMTAMKKPRNTTPATL</sequence>
<reference evidence="2 3" key="1">
    <citation type="journal article" date="2016" name="Nat. Commun.">
        <title>Thousands of microbial genomes shed light on interconnected biogeochemical processes in an aquifer system.</title>
        <authorList>
            <person name="Anantharaman K."/>
            <person name="Brown C.T."/>
            <person name="Hug L.A."/>
            <person name="Sharon I."/>
            <person name="Castelle C.J."/>
            <person name="Probst A.J."/>
            <person name="Thomas B.C."/>
            <person name="Singh A."/>
            <person name="Wilkins M.J."/>
            <person name="Karaoz U."/>
            <person name="Brodie E.L."/>
            <person name="Williams K.H."/>
            <person name="Hubbard S.S."/>
            <person name="Banfield J.F."/>
        </authorList>
    </citation>
    <scope>NUCLEOTIDE SEQUENCE [LARGE SCALE GENOMIC DNA]</scope>
</reference>
<evidence type="ECO:0000313" key="2">
    <source>
        <dbReference type="EMBL" id="OGZ65463.1"/>
    </source>
</evidence>
<dbReference type="STRING" id="1802200.A2812_00580"/>
<gene>
    <name evidence="2" type="ORF">A2812_00580</name>
</gene>
<dbReference type="EMBL" id="MHOM01000006">
    <property type="protein sequence ID" value="OGZ65463.1"/>
    <property type="molecule type" value="Genomic_DNA"/>
</dbReference>
<feature type="region of interest" description="Disordered" evidence="1">
    <location>
        <begin position="1"/>
        <end position="24"/>
    </location>
</feature>
<dbReference type="AlphaFoldDB" id="A0A1G2HSN5"/>
<organism evidence="2 3">
    <name type="scientific">Candidatus Staskawiczbacteria bacterium RIFCSPHIGHO2_01_FULL_36_16</name>
    <dbReference type="NCBI Taxonomy" id="1802200"/>
    <lineage>
        <taxon>Bacteria</taxon>
        <taxon>Candidatus Staskawicziibacteriota</taxon>
    </lineage>
</organism>
<evidence type="ECO:0000313" key="3">
    <source>
        <dbReference type="Proteomes" id="UP000177190"/>
    </source>
</evidence>
<accession>A0A1G2HSN5</accession>
<dbReference type="Proteomes" id="UP000177190">
    <property type="component" value="Unassembled WGS sequence"/>
</dbReference>
<name>A0A1G2HSN5_9BACT</name>
<protein>
    <submittedName>
        <fullName evidence="2">Uncharacterized protein</fullName>
    </submittedName>
</protein>
<comment type="caution">
    <text evidence="2">The sequence shown here is derived from an EMBL/GenBank/DDBJ whole genome shotgun (WGS) entry which is preliminary data.</text>
</comment>